<accession>A0A5B7FH24</accession>
<name>A0A5B7FH24_PORTR</name>
<gene>
    <name evidence="1" type="ORF">E2C01_040580</name>
</gene>
<comment type="caution">
    <text evidence="1">The sequence shown here is derived from an EMBL/GenBank/DDBJ whole genome shotgun (WGS) entry which is preliminary data.</text>
</comment>
<dbReference type="EMBL" id="VSRR010007413">
    <property type="protein sequence ID" value="MPC46850.1"/>
    <property type="molecule type" value="Genomic_DNA"/>
</dbReference>
<sequence>MFYDTFSLLWGGCGGGCREGVGVSDGVWKHSPVPVNHAFVPYHARRIYYPDKIMVLSVQLRAIISI</sequence>
<dbReference type="AlphaFoldDB" id="A0A5B7FH24"/>
<protein>
    <submittedName>
        <fullName evidence="1">Uncharacterized protein</fullName>
    </submittedName>
</protein>
<evidence type="ECO:0000313" key="2">
    <source>
        <dbReference type="Proteomes" id="UP000324222"/>
    </source>
</evidence>
<keyword evidence="2" id="KW-1185">Reference proteome</keyword>
<organism evidence="1 2">
    <name type="scientific">Portunus trituberculatus</name>
    <name type="common">Swimming crab</name>
    <name type="synonym">Neptunus trituberculatus</name>
    <dbReference type="NCBI Taxonomy" id="210409"/>
    <lineage>
        <taxon>Eukaryota</taxon>
        <taxon>Metazoa</taxon>
        <taxon>Ecdysozoa</taxon>
        <taxon>Arthropoda</taxon>
        <taxon>Crustacea</taxon>
        <taxon>Multicrustacea</taxon>
        <taxon>Malacostraca</taxon>
        <taxon>Eumalacostraca</taxon>
        <taxon>Eucarida</taxon>
        <taxon>Decapoda</taxon>
        <taxon>Pleocyemata</taxon>
        <taxon>Brachyura</taxon>
        <taxon>Eubrachyura</taxon>
        <taxon>Portunoidea</taxon>
        <taxon>Portunidae</taxon>
        <taxon>Portuninae</taxon>
        <taxon>Portunus</taxon>
    </lineage>
</organism>
<reference evidence="1 2" key="1">
    <citation type="submission" date="2019-05" db="EMBL/GenBank/DDBJ databases">
        <title>Another draft genome of Portunus trituberculatus and its Hox gene families provides insights of decapod evolution.</title>
        <authorList>
            <person name="Jeong J.-H."/>
            <person name="Song I."/>
            <person name="Kim S."/>
            <person name="Choi T."/>
            <person name="Kim D."/>
            <person name="Ryu S."/>
            <person name="Kim W."/>
        </authorList>
    </citation>
    <scope>NUCLEOTIDE SEQUENCE [LARGE SCALE GENOMIC DNA]</scope>
    <source>
        <tissue evidence="1">Muscle</tissue>
    </source>
</reference>
<evidence type="ECO:0000313" key="1">
    <source>
        <dbReference type="EMBL" id="MPC46850.1"/>
    </source>
</evidence>
<proteinExistence type="predicted"/>
<dbReference type="Proteomes" id="UP000324222">
    <property type="component" value="Unassembled WGS sequence"/>
</dbReference>